<protein>
    <submittedName>
        <fullName evidence="2">Uncharacterized protein</fullName>
    </submittedName>
</protein>
<feature type="region of interest" description="Disordered" evidence="1">
    <location>
        <begin position="82"/>
        <end position="105"/>
    </location>
</feature>
<keyword evidence="3" id="KW-1185">Reference proteome</keyword>
<accession>A0A846XZ33</accession>
<gene>
    <name evidence="2" type="ORF">HGA08_12585</name>
</gene>
<evidence type="ECO:0000256" key="1">
    <source>
        <dbReference type="SAM" id="MobiDB-lite"/>
    </source>
</evidence>
<proteinExistence type="predicted"/>
<dbReference type="Proteomes" id="UP000565711">
    <property type="component" value="Unassembled WGS sequence"/>
</dbReference>
<organism evidence="2 3">
    <name type="scientific">Nocardia vermiculata</name>
    <dbReference type="NCBI Taxonomy" id="257274"/>
    <lineage>
        <taxon>Bacteria</taxon>
        <taxon>Bacillati</taxon>
        <taxon>Actinomycetota</taxon>
        <taxon>Actinomycetes</taxon>
        <taxon>Mycobacteriales</taxon>
        <taxon>Nocardiaceae</taxon>
        <taxon>Nocardia</taxon>
    </lineage>
</organism>
<reference evidence="2 3" key="1">
    <citation type="submission" date="2020-04" db="EMBL/GenBank/DDBJ databases">
        <title>MicrobeNet Type strains.</title>
        <authorList>
            <person name="Nicholson A.C."/>
        </authorList>
    </citation>
    <scope>NUCLEOTIDE SEQUENCE [LARGE SCALE GENOMIC DNA]</scope>
    <source>
        <strain evidence="2 3">JCM 12354</strain>
    </source>
</reference>
<dbReference type="EMBL" id="JAAXOP010000006">
    <property type="protein sequence ID" value="NKY51050.1"/>
    <property type="molecule type" value="Genomic_DNA"/>
</dbReference>
<name>A0A846XZ33_9NOCA</name>
<sequence length="105" mass="11100">MPAEGIWDLTIATPIGRIAAVVDLRRDRDTLVGTAHGADEQVTLRDVVLSGSRLAWNQAVTKPMRLNLAFAVTIDGDGLSGTAKAGRLPASKVTGVRRPAPETVQ</sequence>
<evidence type="ECO:0000313" key="2">
    <source>
        <dbReference type="EMBL" id="NKY51050.1"/>
    </source>
</evidence>
<comment type="caution">
    <text evidence="2">The sequence shown here is derived from an EMBL/GenBank/DDBJ whole genome shotgun (WGS) entry which is preliminary data.</text>
</comment>
<dbReference type="AlphaFoldDB" id="A0A846XZ33"/>
<evidence type="ECO:0000313" key="3">
    <source>
        <dbReference type="Proteomes" id="UP000565711"/>
    </source>
</evidence>